<comment type="caution">
    <text evidence="1">The sequence shown here is derived from an EMBL/GenBank/DDBJ whole genome shotgun (WGS) entry which is preliminary data.</text>
</comment>
<organism evidence="1 2">
    <name type="scientific">Panaeolus cyanescens</name>
    <dbReference type="NCBI Taxonomy" id="181874"/>
    <lineage>
        <taxon>Eukaryota</taxon>
        <taxon>Fungi</taxon>
        <taxon>Dikarya</taxon>
        <taxon>Basidiomycota</taxon>
        <taxon>Agaricomycotina</taxon>
        <taxon>Agaricomycetes</taxon>
        <taxon>Agaricomycetidae</taxon>
        <taxon>Agaricales</taxon>
        <taxon>Agaricineae</taxon>
        <taxon>Galeropsidaceae</taxon>
        <taxon>Panaeolus</taxon>
    </lineage>
</organism>
<dbReference type="InterPro" id="IPR016181">
    <property type="entry name" value="Acyl_CoA_acyltransferase"/>
</dbReference>
<reference evidence="1 2" key="1">
    <citation type="journal article" date="2018" name="Evol. Lett.">
        <title>Horizontal gene cluster transfer increased hallucinogenic mushroom diversity.</title>
        <authorList>
            <person name="Reynolds H.T."/>
            <person name="Vijayakumar V."/>
            <person name="Gluck-Thaler E."/>
            <person name="Korotkin H.B."/>
            <person name="Matheny P.B."/>
            <person name="Slot J.C."/>
        </authorList>
    </citation>
    <scope>NUCLEOTIDE SEQUENCE [LARGE SCALE GENOMIC DNA]</scope>
    <source>
        <strain evidence="1 2">2629</strain>
    </source>
</reference>
<dbReference type="Proteomes" id="UP000284842">
    <property type="component" value="Unassembled WGS sequence"/>
</dbReference>
<gene>
    <name evidence="1" type="ORF">CVT24_005542</name>
</gene>
<keyword evidence="2" id="KW-1185">Reference proteome</keyword>
<accession>A0A409VQG1</accession>
<protein>
    <recommendedName>
        <fullName evidence="3">N-acetyltransferase domain-containing protein</fullName>
    </recommendedName>
</protein>
<evidence type="ECO:0008006" key="3">
    <source>
        <dbReference type="Google" id="ProtNLM"/>
    </source>
</evidence>
<dbReference type="OrthoDB" id="10287664at2759"/>
<proteinExistence type="predicted"/>
<evidence type="ECO:0000313" key="2">
    <source>
        <dbReference type="Proteomes" id="UP000284842"/>
    </source>
</evidence>
<evidence type="ECO:0000313" key="1">
    <source>
        <dbReference type="EMBL" id="PPQ68520.1"/>
    </source>
</evidence>
<name>A0A409VQG1_9AGAR</name>
<dbReference type="EMBL" id="NHTK01006006">
    <property type="protein sequence ID" value="PPQ68520.1"/>
    <property type="molecule type" value="Genomic_DNA"/>
</dbReference>
<dbReference type="Gene3D" id="3.40.630.30">
    <property type="match status" value="1"/>
</dbReference>
<dbReference type="SUPFAM" id="SSF55729">
    <property type="entry name" value="Acyl-CoA N-acyltransferases (Nat)"/>
    <property type="match status" value="1"/>
</dbReference>
<dbReference type="InParanoid" id="A0A409VQG1"/>
<sequence length="225" mass="25233">MSTRFVFRCATKADLPTIRRLCIEGVIRREPTCSYLGLSADIFVTLYDELMRQINFNASIVAEEITLEHPQGRIVGCMMATPFDSPMEEKNIDPQCAPVMEILHSLEVWFKETILQKEDVPPSRVLNAVLAATEEGYTGKGLLNRMIDHWNACAVNDGKWDMTVAECTSPFSRRGGISKGWKEGKVIVYKGFTSINGQKPFAGLDGEAAMLYRDLRPLKTPKARL</sequence>
<dbReference type="AlphaFoldDB" id="A0A409VQG1"/>